<reference evidence="2" key="1">
    <citation type="submission" date="2021-02" db="EMBL/GenBank/DDBJ databases">
        <authorList>
            <person name="Palmer J.M."/>
        </authorList>
    </citation>
    <scope>NUCLEOTIDE SEQUENCE</scope>
    <source>
        <strain evidence="2">SCRP23</strain>
    </source>
</reference>
<name>A0A8T1W834_9STRA</name>
<feature type="compositionally biased region" description="Acidic residues" evidence="1">
    <location>
        <begin position="289"/>
        <end position="308"/>
    </location>
</feature>
<dbReference type="EMBL" id="JAGDFL010000445">
    <property type="protein sequence ID" value="KAG7388364.1"/>
    <property type="molecule type" value="Genomic_DNA"/>
</dbReference>
<proteinExistence type="predicted"/>
<dbReference type="OrthoDB" id="165648at2759"/>
<protein>
    <submittedName>
        <fullName evidence="2">Vacuolar protein sorting-associated protein 13A</fullName>
    </submittedName>
</protein>
<feature type="region of interest" description="Disordered" evidence="1">
    <location>
        <begin position="289"/>
        <end position="318"/>
    </location>
</feature>
<sequence>METKTTRFVAQFSRAVFQQWTQTADRQQFWRDDAFLHNLLEEAVAKLPRGELKTQLTRDLRSLEVLLASLLRELHVDYVKTQQQEEQRAPSSLAHGALLNEELTELELTQAAAATSSDRQHQLAGILALDSAIVGPPHPTDEQQQQELEKLVETFALIAARSYETPLEQTHKRGLVLQKLAVCVQQKLEKLCSSNWQCSEESEVGKQVQQLRVLLERVVVQDAVKLARVATAAEDGNTVSVGLAAPWTSFYRPEENKELQKVEFDNEMAKIYGALLALAVYFPIESDDEIDSEMDEETSGDSSSDEDEMKASNQTPKLPRKLDAIAQAEFTTRKVLFASQMRQCGVHQNGQWLVAVLSYLQSLPKPTTYLDEDEDEIFSTQDRRALLDCLGEVFTRAFANTAIFDQAKDVHDEEKVVVQDRALFDAVVCLRHAASFMRVERKCSLPAITTAMTSLAGVPLPASFVSWLDAEQTVTPSSMVEKATQRLWKICEGQSKMANVLLSLTNVTAEELSQIQKVSKRLAMFSYFAHLQHVAEGTLAKSSITHTNAAIYGSAKEASADNSSLFFVDNAGGDNNEATSSKSKKKRENKKKRRANKGKSSRGAVEVGESSPAKRIRVSVSSS</sequence>
<gene>
    <name evidence="2" type="primary">VPS13A_2</name>
    <name evidence="2" type="ORF">PHYBOEH_007891</name>
</gene>
<comment type="caution">
    <text evidence="2">The sequence shown here is derived from an EMBL/GenBank/DDBJ whole genome shotgun (WGS) entry which is preliminary data.</text>
</comment>
<feature type="region of interest" description="Disordered" evidence="1">
    <location>
        <begin position="571"/>
        <end position="623"/>
    </location>
</feature>
<dbReference type="Proteomes" id="UP000693981">
    <property type="component" value="Unassembled WGS sequence"/>
</dbReference>
<feature type="compositionally biased region" description="Basic residues" evidence="1">
    <location>
        <begin position="582"/>
        <end position="600"/>
    </location>
</feature>
<accession>A0A8T1W834</accession>
<organism evidence="2 3">
    <name type="scientific">Phytophthora boehmeriae</name>
    <dbReference type="NCBI Taxonomy" id="109152"/>
    <lineage>
        <taxon>Eukaryota</taxon>
        <taxon>Sar</taxon>
        <taxon>Stramenopiles</taxon>
        <taxon>Oomycota</taxon>
        <taxon>Peronosporomycetes</taxon>
        <taxon>Peronosporales</taxon>
        <taxon>Peronosporaceae</taxon>
        <taxon>Phytophthora</taxon>
    </lineage>
</organism>
<evidence type="ECO:0000313" key="2">
    <source>
        <dbReference type="EMBL" id="KAG7388364.1"/>
    </source>
</evidence>
<evidence type="ECO:0000313" key="3">
    <source>
        <dbReference type="Proteomes" id="UP000693981"/>
    </source>
</evidence>
<dbReference type="AlphaFoldDB" id="A0A8T1W834"/>
<keyword evidence="3" id="KW-1185">Reference proteome</keyword>
<evidence type="ECO:0000256" key="1">
    <source>
        <dbReference type="SAM" id="MobiDB-lite"/>
    </source>
</evidence>